<dbReference type="EMBL" id="GL376612">
    <property type="status" value="NOT_ANNOTATED_CDS"/>
    <property type="molecule type" value="Genomic_DNA"/>
</dbReference>
<protein>
    <recommendedName>
        <fullName evidence="5">Transmembrane protein</fullName>
    </recommendedName>
</protein>
<dbReference type="InParanoid" id="K3X5S0"/>
<feature type="compositionally biased region" description="Basic and acidic residues" evidence="1">
    <location>
        <begin position="39"/>
        <end position="52"/>
    </location>
</feature>
<sequence>MRKEQKLVLGFVATLAGVVGTLHVYLPFYSSMGIQAHERAGMKSKDDQEKAKRSASMWKNMDKKTRE</sequence>
<keyword evidence="2" id="KW-1133">Transmembrane helix</keyword>
<accession>K3X5S0</accession>
<reference evidence="3" key="3">
    <citation type="submission" date="2015-02" db="UniProtKB">
        <authorList>
            <consortium name="EnsemblProtists"/>
        </authorList>
    </citation>
    <scope>IDENTIFICATION</scope>
    <source>
        <strain evidence="3">DAOM BR144</strain>
    </source>
</reference>
<evidence type="ECO:0000256" key="2">
    <source>
        <dbReference type="SAM" id="Phobius"/>
    </source>
</evidence>
<keyword evidence="4" id="KW-1185">Reference proteome</keyword>
<proteinExistence type="predicted"/>
<dbReference type="Proteomes" id="UP000019132">
    <property type="component" value="Unassembled WGS sequence"/>
</dbReference>
<name>K3X5S0_GLOUD</name>
<keyword evidence="2" id="KW-0472">Membrane</keyword>
<reference evidence="4" key="1">
    <citation type="journal article" date="2010" name="Genome Biol.">
        <title>Genome sequence of the necrotrophic plant pathogen Pythium ultimum reveals original pathogenicity mechanisms and effector repertoire.</title>
        <authorList>
            <person name="Levesque C.A."/>
            <person name="Brouwer H."/>
            <person name="Cano L."/>
            <person name="Hamilton J.P."/>
            <person name="Holt C."/>
            <person name="Huitema E."/>
            <person name="Raffaele S."/>
            <person name="Robideau G.P."/>
            <person name="Thines M."/>
            <person name="Win J."/>
            <person name="Zerillo M.M."/>
            <person name="Beakes G.W."/>
            <person name="Boore J.L."/>
            <person name="Busam D."/>
            <person name="Dumas B."/>
            <person name="Ferriera S."/>
            <person name="Fuerstenberg S.I."/>
            <person name="Gachon C.M."/>
            <person name="Gaulin E."/>
            <person name="Govers F."/>
            <person name="Grenville-Briggs L."/>
            <person name="Horner N."/>
            <person name="Hostetler J."/>
            <person name="Jiang R.H."/>
            <person name="Johnson J."/>
            <person name="Krajaejun T."/>
            <person name="Lin H."/>
            <person name="Meijer H.J."/>
            <person name="Moore B."/>
            <person name="Morris P."/>
            <person name="Phuntmart V."/>
            <person name="Puiu D."/>
            <person name="Shetty J."/>
            <person name="Stajich J.E."/>
            <person name="Tripathy S."/>
            <person name="Wawra S."/>
            <person name="van West P."/>
            <person name="Whitty B.R."/>
            <person name="Coutinho P.M."/>
            <person name="Henrissat B."/>
            <person name="Martin F."/>
            <person name="Thomas P.D."/>
            <person name="Tyler B.M."/>
            <person name="De Vries R.P."/>
            <person name="Kamoun S."/>
            <person name="Yandell M."/>
            <person name="Tisserat N."/>
            <person name="Buell C.R."/>
        </authorList>
    </citation>
    <scope>NUCLEOTIDE SEQUENCE</scope>
    <source>
        <strain evidence="4">DAOM:BR144</strain>
    </source>
</reference>
<dbReference type="EnsemblProtists" id="PYU1_T012569">
    <property type="protein sequence ID" value="PYU1_T012569"/>
    <property type="gene ID" value="PYU1_G012543"/>
</dbReference>
<evidence type="ECO:0000313" key="4">
    <source>
        <dbReference type="Proteomes" id="UP000019132"/>
    </source>
</evidence>
<evidence type="ECO:0000256" key="1">
    <source>
        <dbReference type="SAM" id="MobiDB-lite"/>
    </source>
</evidence>
<keyword evidence="2" id="KW-0812">Transmembrane</keyword>
<reference evidence="4" key="2">
    <citation type="submission" date="2010-04" db="EMBL/GenBank/DDBJ databases">
        <authorList>
            <person name="Buell R."/>
            <person name="Hamilton J."/>
            <person name="Hostetler J."/>
        </authorList>
    </citation>
    <scope>NUCLEOTIDE SEQUENCE [LARGE SCALE GENOMIC DNA]</scope>
    <source>
        <strain evidence="4">DAOM:BR144</strain>
    </source>
</reference>
<dbReference type="OMA" id="FIHVYLP"/>
<dbReference type="HOGENOM" id="CLU_186416_0_0_1"/>
<dbReference type="VEuPathDB" id="FungiDB:PYU1_G012543"/>
<organism evidence="3 4">
    <name type="scientific">Globisporangium ultimum (strain ATCC 200006 / CBS 805.95 / DAOM BR144)</name>
    <name type="common">Pythium ultimum</name>
    <dbReference type="NCBI Taxonomy" id="431595"/>
    <lineage>
        <taxon>Eukaryota</taxon>
        <taxon>Sar</taxon>
        <taxon>Stramenopiles</taxon>
        <taxon>Oomycota</taxon>
        <taxon>Peronosporomycetes</taxon>
        <taxon>Pythiales</taxon>
        <taxon>Pythiaceae</taxon>
        <taxon>Globisporangium</taxon>
    </lineage>
</organism>
<evidence type="ECO:0008006" key="5">
    <source>
        <dbReference type="Google" id="ProtNLM"/>
    </source>
</evidence>
<feature type="transmembrane region" description="Helical" evidence="2">
    <location>
        <begin position="7"/>
        <end position="26"/>
    </location>
</feature>
<dbReference type="AlphaFoldDB" id="K3X5S0"/>
<dbReference type="eggNOG" id="ENOG502SC43">
    <property type="taxonomic scope" value="Eukaryota"/>
</dbReference>
<feature type="region of interest" description="Disordered" evidence="1">
    <location>
        <begin position="39"/>
        <end position="67"/>
    </location>
</feature>
<evidence type="ECO:0000313" key="3">
    <source>
        <dbReference type="EnsemblProtists" id="PYU1_T012569"/>
    </source>
</evidence>